<proteinExistence type="predicted"/>
<reference evidence="2" key="1">
    <citation type="submission" date="2005-09" db="EMBL/GenBank/DDBJ databases">
        <authorList>
            <person name="Mural R.J."/>
            <person name="Li P.W."/>
            <person name="Adams M.D."/>
            <person name="Amanatides P.G."/>
            <person name="Baden-Tillson H."/>
            <person name="Barnstead M."/>
            <person name="Chin S.H."/>
            <person name="Dew I."/>
            <person name="Evans C.A."/>
            <person name="Ferriera S."/>
            <person name="Flanigan M."/>
            <person name="Fosler C."/>
            <person name="Glodek A."/>
            <person name="Gu Z."/>
            <person name="Holt R.A."/>
            <person name="Jennings D."/>
            <person name="Kraft C.L."/>
            <person name="Lu F."/>
            <person name="Nguyen T."/>
            <person name="Nusskern D.R."/>
            <person name="Pfannkoch C.M."/>
            <person name="Sitter C."/>
            <person name="Sutton G.G."/>
            <person name="Venter J.C."/>
            <person name="Wang Z."/>
            <person name="Woodage T."/>
            <person name="Zheng X.H."/>
            <person name="Zhong F."/>
        </authorList>
    </citation>
    <scope>NUCLEOTIDE SEQUENCE [LARGE SCALE GENOMIC DNA]</scope>
    <source>
        <strain>BN</strain>
        <strain evidence="2">Sprague-Dawley</strain>
    </source>
</reference>
<sequence>MLHLHEEEFQVLAEHVLVGREEVKPVIWSQWWWRRELQALSRERAMLTPASLQMSFRSVDMSQLHCFSRPVPQVTCSTHRLISLMT</sequence>
<dbReference type="Proteomes" id="UP000234681">
    <property type="component" value="Chromosome 2"/>
</dbReference>
<name>A6KJP1_RAT</name>
<evidence type="ECO:0000313" key="2">
    <source>
        <dbReference type="Proteomes" id="UP000234681"/>
    </source>
</evidence>
<protein>
    <submittedName>
        <fullName evidence="1">RCG23685</fullName>
    </submittedName>
</protein>
<gene>
    <name evidence="1" type="ORF">rCG_23685</name>
</gene>
<dbReference type="AlphaFoldDB" id="A6KJP1"/>
<evidence type="ECO:0000313" key="1">
    <source>
        <dbReference type="EMBL" id="EDL82951.1"/>
    </source>
</evidence>
<organism evidence="1 2">
    <name type="scientific">Rattus norvegicus</name>
    <name type="common">Rat</name>
    <dbReference type="NCBI Taxonomy" id="10116"/>
    <lineage>
        <taxon>Eukaryota</taxon>
        <taxon>Metazoa</taxon>
        <taxon>Chordata</taxon>
        <taxon>Craniata</taxon>
        <taxon>Vertebrata</taxon>
        <taxon>Euteleostomi</taxon>
        <taxon>Mammalia</taxon>
        <taxon>Eutheria</taxon>
        <taxon>Euarchontoglires</taxon>
        <taxon>Glires</taxon>
        <taxon>Rodentia</taxon>
        <taxon>Myomorpha</taxon>
        <taxon>Muroidea</taxon>
        <taxon>Muridae</taxon>
        <taxon>Murinae</taxon>
        <taxon>Rattus</taxon>
    </lineage>
</organism>
<accession>A6KJP1</accession>
<dbReference type="EMBL" id="CH474058">
    <property type="protein sequence ID" value="EDL82951.1"/>
    <property type="molecule type" value="Genomic_DNA"/>
</dbReference>